<organism evidence="2 3">
    <name type="scientific">Myroides guanonis</name>
    <dbReference type="NCBI Taxonomy" id="1150112"/>
    <lineage>
        <taxon>Bacteria</taxon>
        <taxon>Pseudomonadati</taxon>
        <taxon>Bacteroidota</taxon>
        <taxon>Flavobacteriia</taxon>
        <taxon>Flavobacteriales</taxon>
        <taxon>Flavobacteriaceae</taxon>
        <taxon>Myroides</taxon>
    </lineage>
</organism>
<dbReference type="OrthoDB" id="9765926at2"/>
<dbReference type="Pfam" id="PF00629">
    <property type="entry name" value="MAM"/>
    <property type="match status" value="1"/>
</dbReference>
<dbReference type="Pfam" id="PF07675">
    <property type="entry name" value="Cleaved_Adhesin"/>
    <property type="match status" value="4"/>
</dbReference>
<dbReference type="NCBIfam" id="NF038128">
    <property type="entry name" value="choice_anch_J"/>
    <property type="match status" value="5"/>
</dbReference>
<dbReference type="SMART" id="SM00060">
    <property type="entry name" value="FN3"/>
    <property type="match status" value="6"/>
</dbReference>
<dbReference type="PROSITE" id="PS50853">
    <property type="entry name" value="FN3"/>
    <property type="match status" value="2"/>
</dbReference>
<feature type="domain" description="Fibronectin type-III" evidence="1">
    <location>
        <begin position="247"/>
        <end position="340"/>
    </location>
</feature>
<dbReference type="InterPro" id="IPR000998">
    <property type="entry name" value="MAM_dom"/>
</dbReference>
<evidence type="ECO:0000313" key="3">
    <source>
        <dbReference type="Proteomes" id="UP000243887"/>
    </source>
</evidence>
<keyword evidence="3" id="KW-1185">Reference proteome</keyword>
<feature type="domain" description="Fibronectin type-III" evidence="1">
    <location>
        <begin position="1578"/>
        <end position="1671"/>
    </location>
</feature>
<dbReference type="Pfam" id="PF13585">
    <property type="entry name" value="CHU_C"/>
    <property type="match status" value="1"/>
</dbReference>
<dbReference type="InterPro" id="IPR049804">
    <property type="entry name" value="Choice_anch_L"/>
</dbReference>
<dbReference type="GO" id="GO:0016020">
    <property type="term" value="C:membrane"/>
    <property type="evidence" value="ECO:0007669"/>
    <property type="project" value="InterPro"/>
</dbReference>
<accession>A0A1I3KUD4</accession>
<dbReference type="Proteomes" id="UP000243887">
    <property type="component" value="Unassembled WGS sequence"/>
</dbReference>
<dbReference type="SUPFAM" id="SSF49265">
    <property type="entry name" value="Fibronectin type III"/>
    <property type="match status" value="3"/>
</dbReference>
<protein>
    <submittedName>
        <fullName evidence="2">Cleaved Adhesin Domain</fullName>
    </submittedName>
</protein>
<reference evidence="3" key="1">
    <citation type="submission" date="2016-10" db="EMBL/GenBank/DDBJ databases">
        <authorList>
            <person name="Varghese N."/>
            <person name="Submissions S."/>
        </authorList>
    </citation>
    <scope>NUCLEOTIDE SEQUENCE [LARGE SCALE GENOMIC DNA]</scope>
    <source>
        <strain evidence="3">DSM 26542</strain>
    </source>
</reference>
<dbReference type="InterPro" id="IPR013783">
    <property type="entry name" value="Ig-like_fold"/>
</dbReference>
<dbReference type="RefSeq" id="WP_090677428.1">
    <property type="nucleotide sequence ID" value="NZ_FORU01000001.1"/>
</dbReference>
<dbReference type="Gene3D" id="2.60.40.10">
    <property type="entry name" value="Immunoglobulins"/>
    <property type="match status" value="6"/>
</dbReference>
<evidence type="ECO:0000259" key="1">
    <source>
        <dbReference type="PROSITE" id="PS50853"/>
    </source>
</evidence>
<proteinExistence type="predicted"/>
<sequence length="2503" mass="280218">MRNFTLYFNKFMIVLLLLIIHNGYAIPSSIEYREYNSNWLQKSFAPGLFLQPYYAFENNESINVAAAGSSLFSDDFEGATTNWTFINSVQNGWFIGTATKNGGTKSMYVSDDKGISNSYSLTTSVSFAVSKAISIPVSTSDVSLTYDWKGEGEGTASYLYDYLEVWIVDESFTPTAGTKMNTTKGKLLKGPSLKQATWKTEFLVTDVSIYAGKKIKIVFQWANDFNSFYPPAAAIDNVEIETISCSSPKDMKAGAINTDSADVTWVGPNGYLDNNYELFINTTDNSPSGSSTIISVNNALTYSFKGLVPNQSYFVWYRTVCSPTDKSYWTGPYQFRTPCVLLNLPFLEGFDTTSSTIYCWTIIDNNKDETTSNNIWRTSTSFKDGTHSMYFYGNSTSPKHDDWLISPTFKVDSTKTYRLKYHYKTSTSYKNDFEVKLSNSGVGVSDFTTTLISKKGHSSSDWDEERYFMTGIEGEINIAWLVNTVKSGTYLYLDNISLEEVNCTEAFDLSSKDIKSDRATIIWQDNKNSSWEYSIQEKDDGEPISAGTPTTVKEVIVDKKQDGTPLSDNTEYEYYVRAKCANGGFSDWIGPFVFRTTCKALITPFTETFETNSPTLDCWNILDNNGDGISSGTNKWRLYNSTYAANQGSYSMYFYGTSTSTNHDDWLVSPTVQMNSSFVYRLTYYFKTSSSTTYNIEFEVVLSTDGIDTKKFTTVLEPKTVYKTDNYEKRTVYITGITGDANIAWHVMSKGTTYVYIDDVSIEKMDCIGPEDDVITKEVKKDEATFTWEDDKNSQWEYYVQEAGGTLPVGSGSLANKKEITVKKHNDLGGGNLKPNTEYEFYLRSTCGPGKTSGWIGPITFRTLCDEFNLPFWEGFNTDSETLSCWTIVDGNNDATESATSSNRWRAYQTTGSYEGDQSMYYYGSQSDVTKKPHNDWLISPTFNFDATKIYRIRYHYKTSTSSSDTYEYEHEVMLSKAGIDLDKFTTTVVARKKYAPGSNYIEKKEFISGVGGKVNIGWHVTSNANYTTLYVDNVFVEEVSCPEPIDLDVKDEKETEATIFWKDNFGSDWEYYVVKAGGAVPTGNGTPTKNKEVKITQDSNGNVLTHTTVYEYYVRTICSLEEQSEWSGPYLFKTACGVFDTPFWEGFNTGSVTLDCWSVIDENADAGMSTTSNIWTTSTTRFEGSHSAHFYGSQKEEDKRPHNDWLMTPRIKFEAGKKYRLKYNYRTTSTTSYDYEFAVLMSTTGTNSTANYTQVIVPKKKYDPSTEWKEEYLFIDGVNADVSLAWQVTSSSQYTYLYIDNVSIEEVTGCPEPLPTSMGVKDIEAKKVTLFWDDAFGATAWEYYIQEAGKASPIGSGTASTTKETIVTIDGKGNPFTPNTEYEFYVRTNCGNGTYSIWQGPIKFITGCDIYTIPYYENFDKLEKTYRCWTIIDGNADATSPTGNNIWRTYDIASGVYEGDQAMYFYGTTGQTHDDWLVSPTIKMDPGMYVLKYHYRSSASYNNEFEVLMSSQGIDTTKFTTTVLPTKVYKNGNYEEEVTFFNGVSGDINLAWHVKSVGTTYVYLDKITLKKVDTCPEPYYVKITGQTATTIDLEWQQDGGITSWEVLVVDYGQDETATPIQTTTVTGTPKTTLTGFTGGKAYTIFVRAKCTDGKSNSDWSTKVIFGTKVDGNDICSGAFTIPVNDGKECLETVSGSFIKMANEKTIDSPSCNTFLKKDVWFEFTANRDTHALKILDWINLSGTTVTTIYGAIYDQPCTSITNTALECFTLSSTSNFKAFKNLISGQKYYIRLGINDNVYTPDIDHIFNLCITSPDYLYVSPHGEDYTAEELVKDVFVKSNCDLVSNVTYQVGDGSPATTSINTLGYFNQNNTEFPFKEGIVLSTSEVKFVSGPFNGAYADRGKNPYRWTGDKDINDAINAAGGGPTESKRVTQLEFDFIPIKDSIKFEYLFTSNSYVKGCTYDCGVGALFAAWLIDTTTGEGINLAKIKGTDIPIALNTIRDADKSGVTCGSVNPEYYWKHYENGIDEPSESPIDFVGMTKAMESDKYYVVPGRKYHIKLAVMDFCTTQSHSSAVFFNAGSFDLGDLDLGADLLVENGNALCGGECVTIKSGLGEENVNITWYKDGEVIPGATEPNYEACESGVYKVVGEYPEINCSVIGEKIIEIFPPISVVVKKPNHIDLCLNSLVPIVLNLDDQEDEMFINVNREDYKTTYYLDLAEAEQGSDNFIDPKYAYDTDQGGISIFIRIDDLRTDCFEIFELIIKVSKGEVPNKPEDVVICASYTLPTLEENQYYYTESAAKGVEYKAGDVLDVPGEHTIYILQRNGDEGCYEEVFFNVSITGDVKADIFEDAVRDCILYVLNPLSENNSYYTKSGGPNGDGVRLIPGTVVGTTQTIYVYASSEDGLCVDESSFSIRYEDCPIQKGISPNGDGVNDQFDLSSHSVQDLKIYNRYGAEVYSYGFGYTNQWVGQDKNGNGLPDGTYYYVVLSHNKIRTGWVQINR</sequence>
<dbReference type="InterPro" id="IPR011628">
    <property type="entry name" value="Cleaved_adhesin"/>
</dbReference>
<dbReference type="InterPro" id="IPR003961">
    <property type="entry name" value="FN3_dom"/>
</dbReference>
<dbReference type="Gene3D" id="2.60.120.200">
    <property type="match status" value="5"/>
</dbReference>
<evidence type="ECO:0000313" key="2">
    <source>
        <dbReference type="EMBL" id="SFI76151.1"/>
    </source>
</evidence>
<gene>
    <name evidence="2" type="ORF">SAMN04487893_10168</name>
</gene>
<name>A0A1I3KUD4_9FLAO</name>
<dbReference type="STRING" id="1150112.SAMN04487893_10168"/>
<dbReference type="EMBL" id="FORU01000001">
    <property type="protein sequence ID" value="SFI76151.1"/>
    <property type="molecule type" value="Genomic_DNA"/>
</dbReference>
<dbReference type="InterPro" id="IPR036116">
    <property type="entry name" value="FN3_sf"/>
</dbReference>
<dbReference type="NCBIfam" id="NF038133">
    <property type="entry name" value="choice_anch_L"/>
    <property type="match status" value="1"/>
</dbReference>